<evidence type="ECO:0000256" key="4">
    <source>
        <dbReference type="ARBA" id="ARBA00022576"/>
    </source>
</evidence>
<reference evidence="12 13" key="1">
    <citation type="submission" date="2015-06" db="EMBL/GenBank/DDBJ databases">
        <title>Draft genome sequence of beer spoilage bacterium Megasphaera cerevisiae type strain 20462.</title>
        <authorList>
            <person name="Kutumbaka K."/>
            <person name="Pasmowitz J."/>
            <person name="Mategko J."/>
            <person name="Reyes D."/>
            <person name="Friedrich A."/>
            <person name="Han S."/>
            <person name="Martens-Habbena W."/>
            <person name="Neal-McKinney J."/>
            <person name="Janagama H.K."/>
            <person name="Nadala C."/>
            <person name="Samadpour M."/>
        </authorList>
    </citation>
    <scope>NUCLEOTIDE SEQUENCE [LARGE SCALE GENOMIC DNA]</scope>
    <source>
        <strain evidence="12 13">DSM 20462</strain>
    </source>
</reference>
<comment type="pathway">
    <text evidence="9">Amino-acid biosynthesis.</text>
</comment>
<evidence type="ECO:0000256" key="2">
    <source>
        <dbReference type="ARBA" id="ARBA00007970"/>
    </source>
</evidence>
<dbReference type="CDD" id="cd00609">
    <property type="entry name" value="AAT_like"/>
    <property type="match status" value="1"/>
</dbReference>
<dbReference type="InterPro" id="IPR005861">
    <property type="entry name" value="HisP_aminotrans"/>
</dbReference>
<dbReference type="SUPFAM" id="SSF53383">
    <property type="entry name" value="PLP-dependent transferases"/>
    <property type="match status" value="1"/>
</dbReference>
<comment type="similarity">
    <text evidence="2">Belongs to the class-II pyridoxal-phosphate-dependent aminotransferase family. Histidinol-phosphate aminotransferase subfamily.</text>
</comment>
<dbReference type="Gene3D" id="3.40.640.10">
    <property type="entry name" value="Type I PLP-dependent aspartate aminotransferase-like (Major domain)"/>
    <property type="match status" value="1"/>
</dbReference>
<dbReference type="RefSeq" id="WP_048513422.1">
    <property type="nucleotide sequence ID" value="NZ_FUXD01000005.1"/>
</dbReference>
<dbReference type="PATRIC" id="fig|1122219.3.peg.2766"/>
<evidence type="ECO:0000313" key="12">
    <source>
        <dbReference type="EMBL" id="KMO87266.1"/>
    </source>
</evidence>
<comment type="caution">
    <text evidence="12">The sequence shown here is derived from an EMBL/GenBank/DDBJ whole genome shotgun (WGS) entry which is preliminary data.</text>
</comment>
<evidence type="ECO:0000256" key="5">
    <source>
        <dbReference type="ARBA" id="ARBA00022605"/>
    </source>
</evidence>
<evidence type="ECO:0000259" key="11">
    <source>
        <dbReference type="Pfam" id="PF00155"/>
    </source>
</evidence>
<dbReference type="Pfam" id="PF00155">
    <property type="entry name" value="Aminotran_1_2"/>
    <property type="match status" value="1"/>
</dbReference>
<dbReference type="GO" id="GO:0000105">
    <property type="term" value="P:L-histidine biosynthetic process"/>
    <property type="evidence" value="ECO:0007669"/>
    <property type="project" value="UniProtKB-KW"/>
</dbReference>
<protein>
    <submittedName>
        <fullName evidence="12">Histidinol phosphate aminotransferase</fullName>
    </submittedName>
</protein>
<evidence type="ECO:0000256" key="9">
    <source>
        <dbReference type="ARBA" id="ARBA00029440"/>
    </source>
</evidence>
<evidence type="ECO:0000256" key="3">
    <source>
        <dbReference type="ARBA" id="ARBA00011738"/>
    </source>
</evidence>
<dbReference type="InterPro" id="IPR015422">
    <property type="entry name" value="PyrdxlP-dep_Trfase_small"/>
</dbReference>
<name>A0A0J6ZQM9_9FIRM</name>
<gene>
    <name evidence="12" type="ORF">AB840_03360</name>
</gene>
<dbReference type="PROSITE" id="PS00599">
    <property type="entry name" value="AA_TRANSFER_CLASS_2"/>
    <property type="match status" value="1"/>
</dbReference>
<dbReference type="OrthoDB" id="9813612at2"/>
<keyword evidence="7 10" id="KW-0663">Pyridoxal phosphate</keyword>
<evidence type="ECO:0000313" key="13">
    <source>
        <dbReference type="Proteomes" id="UP000036503"/>
    </source>
</evidence>
<keyword evidence="8" id="KW-0368">Histidine biosynthesis</keyword>
<dbReference type="NCBIfam" id="TIGR01141">
    <property type="entry name" value="hisC"/>
    <property type="match status" value="1"/>
</dbReference>
<keyword evidence="6 12" id="KW-0808">Transferase</keyword>
<proteinExistence type="inferred from homology"/>
<evidence type="ECO:0000256" key="7">
    <source>
        <dbReference type="ARBA" id="ARBA00022898"/>
    </source>
</evidence>
<dbReference type="GO" id="GO:0030170">
    <property type="term" value="F:pyridoxal phosphate binding"/>
    <property type="evidence" value="ECO:0007669"/>
    <property type="project" value="InterPro"/>
</dbReference>
<evidence type="ECO:0000256" key="8">
    <source>
        <dbReference type="ARBA" id="ARBA00023102"/>
    </source>
</evidence>
<evidence type="ECO:0000256" key="1">
    <source>
        <dbReference type="ARBA" id="ARBA00001933"/>
    </source>
</evidence>
<accession>A0A0J6ZQM9</accession>
<feature type="domain" description="Aminotransferase class I/classII large" evidence="11">
    <location>
        <begin position="29"/>
        <end position="348"/>
    </location>
</feature>
<dbReference type="Proteomes" id="UP000036503">
    <property type="component" value="Unassembled WGS sequence"/>
</dbReference>
<dbReference type="Gene3D" id="3.90.1150.10">
    <property type="entry name" value="Aspartate Aminotransferase, domain 1"/>
    <property type="match status" value="1"/>
</dbReference>
<dbReference type="InterPro" id="IPR015424">
    <property type="entry name" value="PyrdxlP-dep_Trfase"/>
</dbReference>
<organism evidence="12 13">
    <name type="scientific">Megasphaera cerevisiae DSM 20462</name>
    <dbReference type="NCBI Taxonomy" id="1122219"/>
    <lineage>
        <taxon>Bacteria</taxon>
        <taxon>Bacillati</taxon>
        <taxon>Bacillota</taxon>
        <taxon>Negativicutes</taxon>
        <taxon>Veillonellales</taxon>
        <taxon>Veillonellaceae</taxon>
        <taxon>Megasphaera</taxon>
    </lineage>
</organism>
<evidence type="ECO:0000256" key="6">
    <source>
        <dbReference type="ARBA" id="ARBA00022679"/>
    </source>
</evidence>
<evidence type="ECO:0000256" key="10">
    <source>
        <dbReference type="RuleBase" id="RU003693"/>
    </source>
</evidence>
<dbReference type="PANTHER" id="PTHR42885">
    <property type="entry name" value="HISTIDINOL-PHOSPHATE AMINOTRANSFERASE-RELATED"/>
    <property type="match status" value="1"/>
</dbReference>
<dbReference type="PANTHER" id="PTHR42885:SF2">
    <property type="entry name" value="HISTIDINOL-PHOSPHATE AMINOTRANSFERASE"/>
    <property type="match status" value="1"/>
</dbReference>
<dbReference type="InterPro" id="IPR001917">
    <property type="entry name" value="Aminotrans_II_pyridoxalP_BS"/>
</dbReference>
<dbReference type="InParanoid" id="A0A0J6ZQM9"/>
<sequence length="361" mass="40704">MNNAWLRDTIRDFEPYKVPEIKENTVINANESPYNIFDFPNVKVDFLSRLEKRPLYHYPNPFAEELRTALGEYVSRRADEILVGNGGDEIISLILNTFMNAGDTLLIHTPTFDVYEIDGQVLGANVVKVPDLEGFKRDRNTFLRRVTELRPKITMLCNPNNPTGELLPLSFLEEVLKASSNPVVIDEAYLEFSGQESIISQLDQYDNLIVIRTLSKAFGLAGMRIGYAVAQQDVIAALSLTKLVYNMNNMSQLLGLSAMAYRDEILQHNIPPTIQGREYLMAALRKLDGVTVYPSVTNFVLVHVPDGPAMVRALSQADICVRFYKAPELENCLRITVTTMDVIRRVISVFQREVVPCAALK</sequence>
<dbReference type="InterPro" id="IPR015421">
    <property type="entry name" value="PyrdxlP-dep_Trfase_major"/>
</dbReference>
<dbReference type="GO" id="GO:0004400">
    <property type="term" value="F:histidinol-phosphate transaminase activity"/>
    <property type="evidence" value="ECO:0007669"/>
    <property type="project" value="InterPro"/>
</dbReference>
<dbReference type="EMBL" id="LEKT01000007">
    <property type="protein sequence ID" value="KMO87266.1"/>
    <property type="molecule type" value="Genomic_DNA"/>
</dbReference>
<keyword evidence="5" id="KW-0028">Amino-acid biosynthesis</keyword>
<dbReference type="InterPro" id="IPR004839">
    <property type="entry name" value="Aminotransferase_I/II_large"/>
</dbReference>
<dbReference type="AlphaFoldDB" id="A0A0J6ZQM9"/>
<dbReference type="STRING" id="39029.BSR42_01450"/>
<comment type="subunit">
    <text evidence="3">Homodimer.</text>
</comment>
<comment type="cofactor">
    <cofactor evidence="1 10">
        <name>pyridoxal 5'-phosphate</name>
        <dbReference type="ChEBI" id="CHEBI:597326"/>
    </cofactor>
</comment>
<keyword evidence="4 12" id="KW-0032">Aminotransferase</keyword>
<keyword evidence="13" id="KW-1185">Reference proteome</keyword>